<feature type="domain" description="Orotidine 5'-phosphate decarboxylase" evidence="8">
    <location>
        <begin position="19"/>
        <end position="282"/>
    </location>
</feature>
<evidence type="ECO:0000259" key="8">
    <source>
        <dbReference type="SMART" id="SM00934"/>
    </source>
</evidence>
<keyword evidence="10" id="KW-1185">Reference proteome</keyword>
<dbReference type="GO" id="GO:0044205">
    <property type="term" value="P:'de novo' UMP biosynthetic process"/>
    <property type="evidence" value="ECO:0007669"/>
    <property type="project" value="UniProtKB-UniPathway"/>
</dbReference>
<dbReference type="GO" id="GO:0004590">
    <property type="term" value="F:orotidine-5'-phosphate decarboxylase activity"/>
    <property type="evidence" value="ECO:0007669"/>
    <property type="project" value="UniProtKB-UniRule"/>
</dbReference>
<name>A0A7W3JSS4_9MICO</name>
<dbReference type="RefSeq" id="WP_182483919.1">
    <property type="nucleotide sequence ID" value="NZ_JACGWU010000001.1"/>
</dbReference>
<dbReference type="SMART" id="SM00934">
    <property type="entry name" value="OMPdecase"/>
    <property type="match status" value="1"/>
</dbReference>
<dbReference type="NCBIfam" id="TIGR02127">
    <property type="entry name" value="pyrF_sub2"/>
    <property type="match status" value="1"/>
</dbReference>
<proteinExistence type="inferred from homology"/>
<evidence type="ECO:0000256" key="3">
    <source>
        <dbReference type="ARBA" id="ARBA00022793"/>
    </source>
</evidence>
<evidence type="ECO:0000256" key="2">
    <source>
        <dbReference type="ARBA" id="ARBA00008847"/>
    </source>
</evidence>
<keyword evidence="5 9" id="KW-0456">Lyase</keyword>
<evidence type="ECO:0000256" key="7">
    <source>
        <dbReference type="NCBIfam" id="TIGR02127"/>
    </source>
</evidence>
<reference evidence="9 10" key="1">
    <citation type="submission" date="2020-07" db="EMBL/GenBank/DDBJ databases">
        <title>Sequencing the genomes of 1000 actinobacteria strains.</title>
        <authorList>
            <person name="Klenk H.-P."/>
        </authorList>
    </citation>
    <scope>NUCLEOTIDE SEQUENCE [LARGE SCALE GENOMIC DNA]</scope>
    <source>
        <strain evidence="9 10">DSM 23737</strain>
    </source>
</reference>
<evidence type="ECO:0000256" key="1">
    <source>
        <dbReference type="ARBA" id="ARBA00004861"/>
    </source>
</evidence>
<evidence type="ECO:0000313" key="9">
    <source>
        <dbReference type="EMBL" id="MBA8828515.1"/>
    </source>
</evidence>
<dbReference type="PANTHER" id="PTHR43375">
    <property type="entry name" value="OROTIDINE 5'-PHOSPHATE DECARBOXYLASE"/>
    <property type="match status" value="1"/>
</dbReference>
<dbReference type="SUPFAM" id="SSF51366">
    <property type="entry name" value="Ribulose-phoshate binding barrel"/>
    <property type="match status" value="1"/>
</dbReference>
<dbReference type="PROSITE" id="PS00156">
    <property type="entry name" value="OMPDECASE"/>
    <property type="match status" value="1"/>
</dbReference>
<evidence type="ECO:0000256" key="6">
    <source>
        <dbReference type="ARBA" id="ARBA00049157"/>
    </source>
</evidence>
<dbReference type="InterPro" id="IPR001754">
    <property type="entry name" value="OMPdeCOase_dom"/>
</dbReference>
<dbReference type="Gene3D" id="3.20.20.70">
    <property type="entry name" value="Aldolase class I"/>
    <property type="match status" value="1"/>
</dbReference>
<comment type="similarity">
    <text evidence="2">Belongs to the OMP decarboxylase family. Type 2 subfamily.</text>
</comment>
<accession>A0A7W3JSS4</accession>
<dbReference type="InterPro" id="IPR013785">
    <property type="entry name" value="Aldolase_TIM"/>
</dbReference>
<dbReference type="EMBL" id="JACGWU010000001">
    <property type="protein sequence ID" value="MBA8828515.1"/>
    <property type="molecule type" value="Genomic_DNA"/>
</dbReference>
<dbReference type="CDD" id="cd04725">
    <property type="entry name" value="OMP_decarboxylase_like"/>
    <property type="match status" value="1"/>
</dbReference>
<dbReference type="Proteomes" id="UP000524237">
    <property type="component" value="Unassembled WGS sequence"/>
</dbReference>
<comment type="catalytic activity">
    <reaction evidence="6">
        <text>orotidine 5'-phosphate + H(+) = UMP + CO2</text>
        <dbReference type="Rhea" id="RHEA:11596"/>
        <dbReference type="ChEBI" id="CHEBI:15378"/>
        <dbReference type="ChEBI" id="CHEBI:16526"/>
        <dbReference type="ChEBI" id="CHEBI:57538"/>
        <dbReference type="ChEBI" id="CHEBI:57865"/>
        <dbReference type="EC" id="4.1.1.23"/>
    </reaction>
</comment>
<dbReference type="AlphaFoldDB" id="A0A7W3JSS4"/>
<evidence type="ECO:0000256" key="4">
    <source>
        <dbReference type="ARBA" id="ARBA00022975"/>
    </source>
</evidence>
<protein>
    <recommendedName>
        <fullName evidence="7">Orotidine-5'-phosphate decarboxylase</fullName>
        <ecNumber evidence="7">4.1.1.23</ecNumber>
    </recommendedName>
</protein>
<dbReference type="UniPathway" id="UPA00070">
    <property type="reaction ID" value="UER00120"/>
</dbReference>
<sequence length="283" mass="30124">MIDPGFGERLGAAFSEYGHLCVGIDPHPFLLKEWGFNDDSAGLREFSLRVVDACVDRVGIIKPQVAFYERHGSRGYEVLELLFERARNSGLIVIADAKRGDIGSTMEAYASTWLTPGSALEADALTVSPYLGTGSLTQTVNLALKGNKGLFMLAATSNPEAAALQQSRIADGPHKGETVAQSILSDAEQWSLKREPAGSIGVVLGATLELEEFGINPDDYPSVPVLAPGFGFQGARIEDARAVFGSMTRNLIVAETRSVLAVGRGGVVESITRRANEVADALS</sequence>
<dbReference type="InterPro" id="IPR011995">
    <property type="entry name" value="OMPdecase_type-2"/>
</dbReference>
<organism evidence="9 10">
    <name type="scientific">Alpinimonas psychrophila</name>
    <dbReference type="NCBI Taxonomy" id="748908"/>
    <lineage>
        <taxon>Bacteria</taxon>
        <taxon>Bacillati</taxon>
        <taxon>Actinomycetota</taxon>
        <taxon>Actinomycetes</taxon>
        <taxon>Micrococcales</taxon>
        <taxon>Microbacteriaceae</taxon>
        <taxon>Alpinimonas</taxon>
    </lineage>
</organism>
<dbReference type="InterPro" id="IPR018089">
    <property type="entry name" value="OMPdecase_AS"/>
</dbReference>
<dbReference type="GO" id="GO:0006207">
    <property type="term" value="P:'de novo' pyrimidine nucleobase biosynthetic process"/>
    <property type="evidence" value="ECO:0007669"/>
    <property type="project" value="InterPro"/>
</dbReference>
<keyword evidence="3" id="KW-0210">Decarboxylase</keyword>
<comment type="caution">
    <text evidence="9">The sequence shown here is derived from an EMBL/GenBank/DDBJ whole genome shotgun (WGS) entry which is preliminary data.</text>
</comment>
<evidence type="ECO:0000313" key="10">
    <source>
        <dbReference type="Proteomes" id="UP000524237"/>
    </source>
</evidence>
<dbReference type="InterPro" id="IPR011060">
    <property type="entry name" value="RibuloseP-bd_barrel"/>
</dbReference>
<dbReference type="EC" id="4.1.1.23" evidence="7"/>
<dbReference type="PANTHER" id="PTHR43375:SF1">
    <property type="entry name" value="OROTIDINE 5'-PHOSPHATE DECARBOXYLASE"/>
    <property type="match status" value="1"/>
</dbReference>
<gene>
    <name evidence="9" type="ORF">FB555_000586</name>
</gene>
<evidence type="ECO:0000256" key="5">
    <source>
        <dbReference type="ARBA" id="ARBA00023239"/>
    </source>
</evidence>
<comment type="pathway">
    <text evidence="1">Pyrimidine metabolism; UMP biosynthesis via de novo pathway; UMP from orotate: step 2/2.</text>
</comment>
<keyword evidence="4" id="KW-0665">Pyrimidine biosynthesis</keyword>
<dbReference type="Pfam" id="PF00215">
    <property type="entry name" value="OMPdecase"/>
    <property type="match status" value="1"/>
</dbReference>